<gene>
    <name evidence="1" type="ORF">CLUMA_CG012373</name>
</gene>
<organism evidence="1 2">
    <name type="scientific">Clunio marinus</name>
    <dbReference type="NCBI Taxonomy" id="568069"/>
    <lineage>
        <taxon>Eukaryota</taxon>
        <taxon>Metazoa</taxon>
        <taxon>Ecdysozoa</taxon>
        <taxon>Arthropoda</taxon>
        <taxon>Hexapoda</taxon>
        <taxon>Insecta</taxon>
        <taxon>Pterygota</taxon>
        <taxon>Neoptera</taxon>
        <taxon>Endopterygota</taxon>
        <taxon>Diptera</taxon>
        <taxon>Nematocera</taxon>
        <taxon>Chironomoidea</taxon>
        <taxon>Chironomidae</taxon>
        <taxon>Clunio</taxon>
    </lineage>
</organism>
<proteinExistence type="predicted"/>
<reference evidence="1 2" key="1">
    <citation type="submission" date="2015-04" db="EMBL/GenBank/DDBJ databases">
        <authorList>
            <person name="Syromyatnikov M.Y."/>
            <person name="Popov V.N."/>
        </authorList>
    </citation>
    <scope>NUCLEOTIDE SEQUENCE [LARGE SCALE GENOMIC DNA]</scope>
</reference>
<evidence type="ECO:0000313" key="1">
    <source>
        <dbReference type="EMBL" id="CRK98638.1"/>
    </source>
</evidence>
<name>A0A1J1IHW4_9DIPT</name>
<accession>A0A1J1IHW4</accession>
<evidence type="ECO:0000313" key="2">
    <source>
        <dbReference type="Proteomes" id="UP000183832"/>
    </source>
</evidence>
<dbReference type="EMBL" id="CVRI01000048">
    <property type="protein sequence ID" value="CRK98638.1"/>
    <property type="molecule type" value="Genomic_DNA"/>
</dbReference>
<sequence length="183" mass="21301">MIHISQMIKDKHYHSSLLLLLSSNDEKVEQLPVKCCKNFISENEFVLNTCRHEGSNEKLTSNCKRKEVGLKLRANIQILKCSRHRRSVNSCFELLSLSSGQDTERTALNIAKLKSFTIISVLKIKGMKFLLYFIAYKLLTDTNNSREVLMKSWPLAQRQLCFNYLHFHLILNNFHTLGFDIEH</sequence>
<dbReference type="Proteomes" id="UP000183832">
    <property type="component" value="Unassembled WGS sequence"/>
</dbReference>
<keyword evidence="2" id="KW-1185">Reference proteome</keyword>
<dbReference type="AlphaFoldDB" id="A0A1J1IHW4"/>
<protein>
    <submittedName>
        <fullName evidence="1">CLUMA_CG012373, isoform A</fullName>
    </submittedName>
</protein>